<keyword evidence="3" id="KW-1185">Reference proteome</keyword>
<dbReference type="GO" id="GO:0004115">
    <property type="term" value="F:3',5'-cyclic-AMP phosphodiesterase activity"/>
    <property type="evidence" value="ECO:0007669"/>
    <property type="project" value="InterPro"/>
</dbReference>
<comment type="caution">
    <text evidence="2">The sequence shown here is derived from an EMBL/GenBank/DDBJ whole genome shotgun (WGS) entry which is preliminary data.</text>
</comment>
<dbReference type="Proteomes" id="UP001303473">
    <property type="component" value="Unassembled WGS sequence"/>
</dbReference>
<dbReference type="PANTHER" id="PTHR28283">
    <property type="entry name" value="3',5'-CYCLIC-NUCLEOTIDE PHOSPHODIESTERASE 1"/>
    <property type="match status" value="1"/>
</dbReference>
<sequence length="643" mass="69334">MEGAVNGNEEAAEAATPELHVIVLGSGGGPFEANATALLVHHIPSGWARGSIVAVDSGVGLSAILKILEKDQPPDLGEADAPSLPHALTTGPFKGLELPSASAEENASHIHNNILDTWLFTHAHLDHIAGFVMNTANFSNARPKRIAGLPSTIDPFKKHIFNNIIWPNMTDQDNGAGLVTYLRLRDGGSPAVGEGEGRGYIEISEGLSTKVWSVSHGHCIERHQHRGSISVTRQNSIDASSIGGYLDSVAPSPGALSHHNLVQQQQQHREQDRALHASNSQTNLGLLPIVESPNFPGHLNANGQSVCVNDSSAYFIRCIKSGREILVFGDVEPDSVSLSPRNWLVWQQAAPKLAAGKLTGIFIESSYDDSQPTDLLYGHMTPKFIDEEMRALATEVVAVTARMLQQDNNASAAPSPSNAHFESQAKLVPAAPPGSDRMEMSRSEHESAGADKKRKRENSDGFLHNLPVTSRRTSVTSNPTTLPALADKTNTATMAAEEPVSPRSVRSGRGAATESTRPPGKTARINGYRSFADESHSPRQHPLGTSHLASPAEPLSLDAEDPTLGDHTSRIDALAEQQTQSQPEKSLQNVLKGLKVVIIHVKDKNVKGVPIRQIIRDQLLKHEERSQLGVEYIMSYNGQDLFF</sequence>
<organism evidence="2 3">
    <name type="scientific">Diplogelasinospora grovesii</name>
    <dbReference type="NCBI Taxonomy" id="303347"/>
    <lineage>
        <taxon>Eukaryota</taxon>
        <taxon>Fungi</taxon>
        <taxon>Dikarya</taxon>
        <taxon>Ascomycota</taxon>
        <taxon>Pezizomycotina</taxon>
        <taxon>Sordariomycetes</taxon>
        <taxon>Sordariomycetidae</taxon>
        <taxon>Sordariales</taxon>
        <taxon>Diplogelasinosporaceae</taxon>
        <taxon>Diplogelasinospora</taxon>
    </lineage>
</organism>
<dbReference type="Gene3D" id="3.60.15.10">
    <property type="entry name" value="Ribonuclease Z/Hydroxyacylglutathione hydrolase-like"/>
    <property type="match status" value="1"/>
</dbReference>
<dbReference type="CDD" id="cd07735">
    <property type="entry name" value="class_II_PDE_MBL-fold"/>
    <property type="match status" value="1"/>
</dbReference>
<dbReference type="SUPFAM" id="SSF56281">
    <property type="entry name" value="Metallo-hydrolase/oxidoreductase"/>
    <property type="match status" value="1"/>
</dbReference>
<dbReference type="InterPro" id="IPR000396">
    <property type="entry name" value="Pdiesterase2"/>
</dbReference>
<name>A0AAN6S770_9PEZI</name>
<dbReference type="GO" id="GO:0006198">
    <property type="term" value="P:cAMP catabolic process"/>
    <property type="evidence" value="ECO:0007669"/>
    <property type="project" value="InterPro"/>
</dbReference>
<proteinExistence type="predicted"/>
<dbReference type="Pfam" id="PF02112">
    <property type="entry name" value="PDEase_II"/>
    <property type="match status" value="2"/>
</dbReference>
<evidence type="ECO:0000313" key="3">
    <source>
        <dbReference type="Proteomes" id="UP001303473"/>
    </source>
</evidence>
<accession>A0AAN6S770</accession>
<protein>
    <submittedName>
        <fullName evidence="2">cAMP phosphodiesterases class-II-domain-containing protein</fullName>
    </submittedName>
</protein>
<feature type="region of interest" description="Disordered" evidence="1">
    <location>
        <begin position="428"/>
        <end position="566"/>
    </location>
</feature>
<reference evidence="3" key="1">
    <citation type="journal article" date="2023" name="Mol. Phylogenet. Evol.">
        <title>Genome-scale phylogeny and comparative genomics of the fungal order Sordariales.</title>
        <authorList>
            <person name="Hensen N."/>
            <person name="Bonometti L."/>
            <person name="Westerberg I."/>
            <person name="Brannstrom I.O."/>
            <person name="Guillou S."/>
            <person name="Cros-Aarteil S."/>
            <person name="Calhoun S."/>
            <person name="Haridas S."/>
            <person name="Kuo A."/>
            <person name="Mondo S."/>
            <person name="Pangilinan J."/>
            <person name="Riley R."/>
            <person name="LaButti K."/>
            <person name="Andreopoulos B."/>
            <person name="Lipzen A."/>
            <person name="Chen C."/>
            <person name="Yan M."/>
            <person name="Daum C."/>
            <person name="Ng V."/>
            <person name="Clum A."/>
            <person name="Steindorff A."/>
            <person name="Ohm R.A."/>
            <person name="Martin F."/>
            <person name="Silar P."/>
            <person name="Natvig D.O."/>
            <person name="Lalanne C."/>
            <person name="Gautier V."/>
            <person name="Ament-Velasquez S.L."/>
            <person name="Kruys A."/>
            <person name="Hutchinson M.I."/>
            <person name="Powell A.J."/>
            <person name="Barry K."/>
            <person name="Miller A.N."/>
            <person name="Grigoriev I.V."/>
            <person name="Debuchy R."/>
            <person name="Gladieux P."/>
            <person name="Hiltunen Thoren M."/>
            <person name="Johannesson H."/>
        </authorList>
    </citation>
    <scope>NUCLEOTIDE SEQUENCE [LARGE SCALE GENOMIC DNA]</scope>
    <source>
        <strain evidence="3">CBS 340.73</strain>
    </source>
</reference>
<evidence type="ECO:0000256" key="1">
    <source>
        <dbReference type="SAM" id="MobiDB-lite"/>
    </source>
</evidence>
<dbReference type="GO" id="GO:1902660">
    <property type="term" value="P:negative regulation of glucose mediated signaling pathway"/>
    <property type="evidence" value="ECO:0007669"/>
    <property type="project" value="TreeGrafter"/>
</dbReference>
<dbReference type="PANTHER" id="PTHR28283:SF1">
    <property type="entry name" value="3',5'-CYCLIC-NUCLEOTIDE PHOSPHODIESTERASE 1"/>
    <property type="match status" value="1"/>
</dbReference>
<feature type="compositionally biased region" description="Basic and acidic residues" evidence="1">
    <location>
        <begin position="436"/>
        <end position="451"/>
    </location>
</feature>
<gene>
    <name evidence="2" type="ORF">QBC46DRAFT_339554</name>
</gene>
<dbReference type="GO" id="GO:0047555">
    <property type="term" value="F:3',5'-cyclic-GMP phosphodiesterase activity"/>
    <property type="evidence" value="ECO:0007669"/>
    <property type="project" value="TreeGrafter"/>
</dbReference>
<evidence type="ECO:0000313" key="2">
    <source>
        <dbReference type="EMBL" id="KAK3942351.1"/>
    </source>
</evidence>
<dbReference type="AlphaFoldDB" id="A0AAN6S770"/>
<dbReference type="InterPro" id="IPR036866">
    <property type="entry name" value="RibonucZ/Hydroxyglut_hydro"/>
</dbReference>
<feature type="compositionally biased region" description="Polar residues" evidence="1">
    <location>
        <begin position="467"/>
        <end position="481"/>
    </location>
</feature>
<dbReference type="EMBL" id="MU853774">
    <property type="protein sequence ID" value="KAK3942351.1"/>
    <property type="molecule type" value="Genomic_DNA"/>
</dbReference>
<dbReference type="PRINTS" id="PR00388">
    <property type="entry name" value="PDIESTERASE2"/>
</dbReference>